<proteinExistence type="predicted"/>
<comment type="subcellular location">
    <subcellularLocation>
        <location evidence="1">Cell membrane</location>
        <topology evidence="1">Multi-pass membrane protein</topology>
    </subcellularLocation>
</comment>
<evidence type="ECO:0000256" key="5">
    <source>
        <dbReference type="ARBA" id="ARBA00023040"/>
    </source>
</evidence>
<organism evidence="11 12">
    <name type="scientific">Plectus sambesii</name>
    <dbReference type="NCBI Taxonomy" id="2011161"/>
    <lineage>
        <taxon>Eukaryota</taxon>
        <taxon>Metazoa</taxon>
        <taxon>Ecdysozoa</taxon>
        <taxon>Nematoda</taxon>
        <taxon>Chromadorea</taxon>
        <taxon>Plectida</taxon>
        <taxon>Plectina</taxon>
        <taxon>Plectoidea</taxon>
        <taxon>Plectidae</taxon>
        <taxon>Plectus</taxon>
    </lineage>
</organism>
<evidence type="ECO:0000256" key="7">
    <source>
        <dbReference type="ARBA" id="ARBA00023170"/>
    </source>
</evidence>
<feature type="transmembrane region" description="Helical" evidence="9">
    <location>
        <begin position="115"/>
        <end position="134"/>
    </location>
</feature>
<evidence type="ECO:0000256" key="1">
    <source>
        <dbReference type="ARBA" id="ARBA00004651"/>
    </source>
</evidence>
<feature type="transmembrane region" description="Helical" evidence="9">
    <location>
        <begin position="73"/>
        <end position="94"/>
    </location>
</feature>
<evidence type="ECO:0000313" key="12">
    <source>
        <dbReference type="WBParaSite" id="PSAMB.scaffold6764size8831.g29074.t1"/>
    </source>
</evidence>
<dbReference type="GO" id="GO:0043005">
    <property type="term" value="C:neuron projection"/>
    <property type="evidence" value="ECO:0007669"/>
    <property type="project" value="TreeGrafter"/>
</dbReference>
<keyword evidence="11" id="KW-1185">Reference proteome</keyword>
<dbReference type="Pfam" id="PF00001">
    <property type="entry name" value="7tm_1"/>
    <property type="match status" value="1"/>
</dbReference>
<keyword evidence="7" id="KW-0675">Receptor</keyword>
<keyword evidence="6 9" id="KW-0472">Membrane</keyword>
<feature type="transmembrane region" description="Helical" evidence="9">
    <location>
        <begin position="165"/>
        <end position="188"/>
    </location>
</feature>
<dbReference type="Gene3D" id="1.20.1070.10">
    <property type="entry name" value="Rhodopsin 7-helix transmembrane proteins"/>
    <property type="match status" value="1"/>
</dbReference>
<dbReference type="SUPFAM" id="SSF81321">
    <property type="entry name" value="Family A G protein-coupled receptor-like"/>
    <property type="match status" value="1"/>
</dbReference>
<protein>
    <submittedName>
        <fullName evidence="12">G-protein coupled receptors family 1 profile domain-containing protein</fullName>
    </submittedName>
</protein>
<reference evidence="12" key="1">
    <citation type="submission" date="2022-11" db="UniProtKB">
        <authorList>
            <consortium name="WormBaseParasite"/>
        </authorList>
    </citation>
    <scope>IDENTIFICATION</scope>
</reference>
<feature type="transmembrane region" description="Helical" evidence="9">
    <location>
        <begin position="6"/>
        <end position="27"/>
    </location>
</feature>
<dbReference type="AlphaFoldDB" id="A0A914X5B2"/>
<dbReference type="PRINTS" id="PR00237">
    <property type="entry name" value="GPCRRHODOPSN"/>
</dbReference>
<feature type="transmembrane region" description="Helical" evidence="9">
    <location>
        <begin position="266"/>
        <end position="288"/>
    </location>
</feature>
<evidence type="ECO:0000256" key="4">
    <source>
        <dbReference type="ARBA" id="ARBA00022989"/>
    </source>
</evidence>
<evidence type="ECO:0000256" key="9">
    <source>
        <dbReference type="SAM" id="Phobius"/>
    </source>
</evidence>
<dbReference type="InterPro" id="IPR017452">
    <property type="entry name" value="GPCR_Rhodpsn_7TM"/>
</dbReference>
<evidence type="ECO:0000259" key="10">
    <source>
        <dbReference type="PROSITE" id="PS50262"/>
    </source>
</evidence>
<keyword evidence="2" id="KW-1003">Cell membrane</keyword>
<dbReference type="CDD" id="cd00637">
    <property type="entry name" value="7tm_classA_rhodopsin-like"/>
    <property type="match status" value="1"/>
</dbReference>
<dbReference type="GO" id="GO:0004930">
    <property type="term" value="F:G protein-coupled receptor activity"/>
    <property type="evidence" value="ECO:0007669"/>
    <property type="project" value="UniProtKB-KW"/>
</dbReference>
<dbReference type="WBParaSite" id="PSAMB.scaffold6764size8831.g29074.t1">
    <property type="protein sequence ID" value="PSAMB.scaffold6764size8831.g29074.t1"/>
    <property type="gene ID" value="PSAMB.scaffold6764size8831.g29074"/>
</dbReference>
<dbReference type="PROSITE" id="PS50262">
    <property type="entry name" value="G_PROTEIN_RECEP_F1_2"/>
    <property type="match status" value="1"/>
</dbReference>
<evidence type="ECO:0000256" key="6">
    <source>
        <dbReference type="ARBA" id="ARBA00023136"/>
    </source>
</evidence>
<accession>A0A914X5B2</accession>
<dbReference type="PANTHER" id="PTHR24229:SF40">
    <property type="entry name" value="ALLATOSTATIN C RECEPTOR 1-RELATED"/>
    <property type="match status" value="1"/>
</dbReference>
<dbReference type="GO" id="GO:0042923">
    <property type="term" value="F:neuropeptide binding"/>
    <property type="evidence" value="ECO:0007669"/>
    <property type="project" value="TreeGrafter"/>
</dbReference>
<keyword evidence="3 9" id="KW-0812">Transmembrane</keyword>
<dbReference type="GO" id="GO:0007218">
    <property type="term" value="P:neuropeptide signaling pathway"/>
    <property type="evidence" value="ECO:0007669"/>
    <property type="project" value="TreeGrafter"/>
</dbReference>
<evidence type="ECO:0000256" key="8">
    <source>
        <dbReference type="ARBA" id="ARBA00023224"/>
    </source>
</evidence>
<evidence type="ECO:0000313" key="11">
    <source>
        <dbReference type="Proteomes" id="UP000887566"/>
    </source>
</evidence>
<evidence type="ECO:0000256" key="3">
    <source>
        <dbReference type="ARBA" id="ARBA00022692"/>
    </source>
</evidence>
<name>A0A914X5B2_9BILA</name>
<evidence type="ECO:0000256" key="2">
    <source>
        <dbReference type="ARBA" id="ARBA00022475"/>
    </source>
</evidence>
<dbReference type="PANTHER" id="PTHR24229">
    <property type="entry name" value="NEUROPEPTIDES RECEPTOR"/>
    <property type="match status" value="1"/>
</dbReference>
<dbReference type="Proteomes" id="UP000887566">
    <property type="component" value="Unplaced"/>
</dbReference>
<dbReference type="GO" id="GO:0005886">
    <property type="term" value="C:plasma membrane"/>
    <property type="evidence" value="ECO:0007669"/>
    <property type="project" value="UniProtKB-SubCell"/>
</dbReference>
<feature type="domain" description="G-protein coupled receptors family 1 profile" evidence="10">
    <location>
        <begin position="18"/>
        <end position="286"/>
    </location>
</feature>
<sequence length="349" mass="39272">MPAVNITLSVVSLIGLIGNLYLVRYCLRSPKQRKKHTFFLNQALIGSLSALTMQISCLVLMCGTRLTGLAESVHHFLSSWLAIASIYQLVAMSLKRCLLVWRPFLERQVQLWHKAMGVVFVYAISAVITISLVLDSSQSAVPIIASGSIYPVIAYWPNSRPLFCLGAWLAAPLFIMIVCYGIILHVVIHTANRDHQRTISNSRRPIVPRIKGKKRRMMRRVSFSMLTVIGAFIFLWAPYVSVATGWNLFRSQQRWDDERSQYPPKGLLTVLTVLAQTFVVFNAFLCGFEGYRTVLRSIRESMSLPTSFVSSPRQLRIAYKKVTLSPRVIATACEQRSSDRPTTVVACNA</sequence>
<feature type="transmembrane region" description="Helical" evidence="9">
    <location>
        <begin position="221"/>
        <end position="246"/>
    </location>
</feature>
<keyword evidence="5" id="KW-0297">G-protein coupled receptor</keyword>
<keyword evidence="4 9" id="KW-1133">Transmembrane helix</keyword>
<keyword evidence="8" id="KW-0807">Transducer</keyword>
<feature type="transmembrane region" description="Helical" evidence="9">
    <location>
        <begin position="39"/>
        <end position="61"/>
    </location>
</feature>
<dbReference type="InterPro" id="IPR000276">
    <property type="entry name" value="GPCR_Rhodpsn"/>
</dbReference>